<keyword evidence="2" id="KW-1185">Reference proteome</keyword>
<dbReference type="GeneID" id="19525466"/>
<accession>A0A024AZR4</accession>
<dbReference type="KEGG" id="vg:19525466"/>
<evidence type="ECO:0000313" key="1">
    <source>
        <dbReference type="EMBL" id="AHZ09849.1"/>
    </source>
</evidence>
<protein>
    <submittedName>
        <fullName evidence="1">Uncharacterized protein</fullName>
    </submittedName>
</protein>
<evidence type="ECO:0000313" key="2">
    <source>
        <dbReference type="Proteomes" id="UP000026901"/>
    </source>
</evidence>
<dbReference type="RefSeq" id="YP_009035646.1">
    <property type="nucleotide sequence ID" value="NC_024207.1"/>
</dbReference>
<name>A0A024AZR4_9CAUD</name>
<proteinExistence type="predicted"/>
<sequence>MQEKFVILYHKRTTEKIRTGTGATGWETVFDGVKVVHESEPLSSYPTGEKLRMLVKTYKPIHTGIAKGLPMEYDFVTVEKRFYHAD</sequence>
<dbReference type="EMBL" id="KJ489398">
    <property type="protein sequence ID" value="AHZ09849.1"/>
    <property type="molecule type" value="Genomic_DNA"/>
</dbReference>
<organism evidence="1 2">
    <name type="scientific">Bacillus phage Evoli</name>
    <dbReference type="NCBI Taxonomy" id="1486658"/>
    <lineage>
        <taxon>Viruses</taxon>
        <taxon>Duplodnaviria</taxon>
        <taxon>Heunggongvirae</taxon>
        <taxon>Uroviricota</taxon>
        <taxon>Caudoviricetes</taxon>
        <taxon>Herelleviridae</taxon>
        <taxon>Bastillevirinae</taxon>
        <taxon>Bastillevirus</taxon>
        <taxon>Bastillevirus evoli</taxon>
    </lineage>
</organism>
<reference evidence="2" key="1">
    <citation type="submission" date="2014-09" db="EMBL/GenBank/DDBJ databases">
        <authorList>
            <person name="Sauder A.B."/>
            <person name="McKenzie Q.R."/>
            <person name="Temple L.M."/>
            <person name="Alexis B.K."/>
            <person name="Al-Atrache Z."/>
            <person name="Lewis L.O."/>
            <person name="Loesser-Casey K.E."/>
            <person name="Mitchell K.J."/>
        </authorList>
    </citation>
    <scope>NUCLEOTIDE SEQUENCE [LARGE SCALE GENOMIC DNA]</scope>
</reference>
<dbReference type="OrthoDB" id="37870at10239"/>
<dbReference type="Proteomes" id="UP000026901">
    <property type="component" value="Segment"/>
</dbReference>